<dbReference type="Pfam" id="PF00353">
    <property type="entry name" value="HemolysinCabind"/>
    <property type="match status" value="2"/>
</dbReference>
<proteinExistence type="predicted"/>
<gene>
    <name evidence="1" type="ORF">Q4481_02235</name>
</gene>
<dbReference type="EMBL" id="JAUOZU010000001">
    <property type="protein sequence ID" value="MDO6962756.1"/>
    <property type="molecule type" value="Genomic_DNA"/>
</dbReference>
<keyword evidence="2" id="KW-1185">Reference proteome</keyword>
<dbReference type="RefSeq" id="WP_304374632.1">
    <property type="nucleotide sequence ID" value="NZ_JAUOZU010000001.1"/>
</dbReference>
<protein>
    <submittedName>
        <fullName evidence="1">Uncharacterized protein</fullName>
    </submittedName>
</protein>
<dbReference type="PROSITE" id="PS00330">
    <property type="entry name" value="HEMOLYSIN_CALCIUM"/>
    <property type="match status" value="1"/>
</dbReference>
<dbReference type="InterPro" id="IPR018511">
    <property type="entry name" value="Hemolysin-typ_Ca-bd_CS"/>
</dbReference>
<reference evidence="1" key="1">
    <citation type="journal article" date="2015" name="Int. J. Syst. Evol. Microbiol.">
        <title>Rhizobium alvei sp. nov., isolated from a freshwater river.</title>
        <authorList>
            <person name="Sheu S.Y."/>
            <person name="Huang H.W."/>
            <person name="Young C.C."/>
            <person name="Chen W.M."/>
        </authorList>
    </citation>
    <scope>NUCLEOTIDE SEQUENCE</scope>
    <source>
        <strain evidence="1">TNR-22</strain>
    </source>
</reference>
<organism evidence="1 2">
    <name type="scientific">Rhizobium alvei</name>
    <dbReference type="NCBI Taxonomy" id="1132659"/>
    <lineage>
        <taxon>Bacteria</taxon>
        <taxon>Pseudomonadati</taxon>
        <taxon>Pseudomonadota</taxon>
        <taxon>Alphaproteobacteria</taxon>
        <taxon>Hyphomicrobiales</taxon>
        <taxon>Rhizobiaceae</taxon>
        <taxon>Rhizobium/Agrobacterium group</taxon>
        <taxon>Rhizobium</taxon>
    </lineage>
</organism>
<dbReference type="Proteomes" id="UP001174932">
    <property type="component" value="Unassembled WGS sequence"/>
</dbReference>
<accession>A0ABT8YGI3</accession>
<sequence>MAQVHITNSSSTVTANTANTDYLLDDGVIVNVGGSNAGIFAAASVTGRTFSIAGDVVSAGTGMIVGDYSTGGGAADSFTISKTGSITGSAGLVLYGDGQKATNSGTIEGTTLSGLYLGGDESRFVNRGDISGAQYGVNIMGENTTFINRGTISGGTNNAGIYLGSDSGTVINYGTITGNEAVDMSAAKSGVTFKNFGEISYGAILSDADDIFVNRGGTVSATVYGGDGNDDYYVDSATEVAIDEFANEGRDSVYSSASWTLRANFEELYLTGNANINGEGNGDANVLFGNGGNNKLNGGGQADALWGGAGNDILRGGIGADGFYFKSNGDKEIVRDFKDGVDGLILAVDTELTNLQFVKQHGVNVGDDLVITYDGTTMIIENVHKNQITDADFFV</sequence>
<reference evidence="1" key="2">
    <citation type="submission" date="2023-07" db="EMBL/GenBank/DDBJ databases">
        <authorList>
            <person name="Shen H."/>
        </authorList>
    </citation>
    <scope>NUCLEOTIDE SEQUENCE</scope>
    <source>
        <strain evidence="1">TNR-22</strain>
    </source>
</reference>
<dbReference type="PRINTS" id="PR00313">
    <property type="entry name" value="CABNDNGRPT"/>
</dbReference>
<dbReference type="Gene3D" id="2.150.10.10">
    <property type="entry name" value="Serralysin-like metalloprotease, C-terminal"/>
    <property type="match status" value="1"/>
</dbReference>
<comment type="caution">
    <text evidence="1">The sequence shown here is derived from an EMBL/GenBank/DDBJ whole genome shotgun (WGS) entry which is preliminary data.</text>
</comment>
<evidence type="ECO:0000313" key="2">
    <source>
        <dbReference type="Proteomes" id="UP001174932"/>
    </source>
</evidence>
<dbReference type="SUPFAM" id="SSF51120">
    <property type="entry name" value="beta-Roll"/>
    <property type="match status" value="1"/>
</dbReference>
<dbReference type="InterPro" id="IPR011049">
    <property type="entry name" value="Serralysin-like_metalloprot_C"/>
</dbReference>
<dbReference type="InterPro" id="IPR001343">
    <property type="entry name" value="Hemolysn_Ca-bd"/>
</dbReference>
<name>A0ABT8YGI3_9HYPH</name>
<evidence type="ECO:0000313" key="1">
    <source>
        <dbReference type="EMBL" id="MDO6962756.1"/>
    </source>
</evidence>